<evidence type="ECO:0000313" key="3">
    <source>
        <dbReference type="Proteomes" id="UP000232122"/>
    </source>
</evidence>
<dbReference type="Proteomes" id="UP000232122">
    <property type="component" value="Unassembled WGS sequence"/>
</dbReference>
<comment type="caution">
    <text evidence="2">The sequence shown here is derived from an EMBL/GenBank/DDBJ whole genome shotgun (WGS) entry which is preliminary data.</text>
</comment>
<accession>A0AAE4TXZ0</accession>
<protein>
    <submittedName>
        <fullName evidence="2">Uncharacterized protein</fullName>
    </submittedName>
</protein>
<proteinExistence type="predicted"/>
<evidence type="ECO:0000313" key="2">
    <source>
        <dbReference type="EMBL" id="MDV6235220.1"/>
    </source>
</evidence>
<sequence>MFRKLLGEVVSNSSAETDSMLTLRRKIADFQEKAEELENKINRNRIDLKV</sequence>
<dbReference type="RefSeq" id="WP_165783362.1">
    <property type="nucleotide sequence ID" value="NZ_NPEF02000005.1"/>
</dbReference>
<keyword evidence="1" id="KW-0175">Coiled coil</keyword>
<reference evidence="2 3" key="1">
    <citation type="journal article" date="2018" name="Microb. Genom.">
        <title>Deciphering the unexplored Leptospira diversity from soils uncovers genomic evolution to virulence.</title>
        <authorList>
            <person name="Thibeaux R."/>
            <person name="Iraola G."/>
            <person name="Ferres I."/>
            <person name="Bierque E."/>
            <person name="Girault D."/>
            <person name="Soupe-Gilbert M.E."/>
            <person name="Picardeau M."/>
            <person name="Goarant C."/>
        </authorList>
    </citation>
    <scope>NUCLEOTIDE SEQUENCE [LARGE SCALE GENOMIC DNA]</scope>
    <source>
        <strain evidence="2 3">ATI7-C-A5</strain>
    </source>
</reference>
<gene>
    <name evidence="2" type="ORF">CH379_006210</name>
</gene>
<name>A0AAE4TXZ0_9LEPT</name>
<feature type="coiled-coil region" evidence="1">
    <location>
        <begin position="20"/>
        <end position="47"/>
    </location>
</feature>
<dbReference type="AlphaFoldDB" id="A0AAE4TXZ0"/>
<evidence type="ECO:0000256" key="1">
    <source>
        <dbReference type="SAM" id="Coils"/>
    </source>
</evidence>
<organism evidence="2 3">
    <name type="scientific">Leptospira ellisii</name>
    <dbReference type="NCBI Taxonomy" id="2023197"/>
    <lineage>
        <taxon>Bacteria</taxon>
        <taxon>Pseudomonadati</taxon>
        <taxon>Spirochaetota</taxon>
        <taxon>Spirochaetia</taxon>
        <taxon>Leptospirales</taxon>
        <taxon>Leptospiraceae</taxon>
        <taxon>Leptospira</taxon>
    </lineage>
</organism>
<keyword evidence="3" id="KW-1185">Reference proteome</keyword>
<dbReference type="EMBL" id="NPEF02000005">
    <property type="protein sequence ID" value="MDV6235220.1"/>
    <property type="molecule type" value="Genomic_DNA"/>
</dbReference>